<comment type="similarity">
    <text evidence="2">Belongs to the TsaE family.</text>
</comment>
<sequence length="168" mass="18667">MFDQISVPRTIQGNSNESSWILNNHDATIQFGECLVKALSNTQILLLDGPLGAGKTSLVKGLGIGLCISEPITSPTFALAHHYLMGERALIHLDLYRLGNPIAANELFFQEEEIANNLNGLMVIEWPSRLKIEINDACKMQIQYLPNGGRKIQLLSFKKDDNRLCTSE</sequence>
<dbReference type="EnsemblBacteria" id="AAQ00831">
    <property type="protein sequence ID" value="AAQ00831"/>
    <property type="gene ID" value="Pro_1787"/>
</dbReference>
<dbReference type="STRING" id="167539.Pro_1787"/>
<comment type="subcellular location">
    <subcellularLocation>
        <location evidence="1">Cytoplasm</location>
    </subcellularLocation>
</comment>
<reference evidence="11 12" key="1">
    <citation type="journal article" date="2003" name="Proc. Natl. Acad. Sci. U.S.A.">
        <title>Genome sequence of the cyanobacterium Prochlorococcus marinus SS120, a nearly minimal oxyphototrophic genome.</title>
        <authorList>
            <person name="Dufresne A."/>
            <person name="Salanoubat M."/>
            <person name="Partensky F."/>
            <person name="Artiguenave F."/>
            <person name="Axmann I.M."/>
            <person name="Barbe V."/>
            <person name="Duprat S."/>
            <person name="Galperin M.Y."/>
            <person name="Koonin E.V."/>
            <person name="Le Gall F."/>
            <person name="Makarova K.S."/>
            <person name="Ostrowski M."/>
            <person name="Oztas S."/>
            <person name="Robert C."/>
            <person name="Rogozin I.B."/>
            <person name="Scanlan D.J."/>
            <person name="Tandeau de Marsac N."/>
            <person name="Weissenbach J."/>
            <person name="Wincker P."/>
            <person name="Wolf Y.I."/>
            <person name="Hess W.R."/>
        </authorList>
    </citation>
    <scope>NUCLEOTIDE SEQUENCE [LARGE SCALE GENOMIC DNA]</scope>
    <source>
        <strain evidence="12">SARG / CCMP1375 / SS120</strain>
    </source>
</reference>
<name>Q7V9P2_PROMA</name>
<dbReference type="eggNOG" id="COG0802">
    <property type="taxonomic scope" value="Bacteria"/>
</dbReference>
<keyword evidence="11" id="KW-0378">Hydrolase</keyword>
<evidence type="ECO:0000256" key="1">
    <source>
        <dbReference type="ARBA" id="ARBA00004496"/>
    </source>
</evidence>
<keyword evidence="5" id="KW-0819">tRNA processing</keyword>
<dbReference type="GO" id="GO:0005524">
    <property type="term" value="F:ATP binding"/>
    <property type="evidence" value="ECO:0007669"/>
    <property type="project" value="UniProtKB-KW"/>
</dbReference>
<dbReference type="OrthoDB" id="9815896at2"/>
<dbReference type="KEGG" id="pma:Pro_1787"/>
<dbReference type="EMBL" id="AE017126">
    <property type="protein sequence ID" value="AAQ00831.1"/>
    <property type="molecule type" value="Genomic_DNA"/>
</dbReference>
<proteinExistence type="inferred from homology"/>
<dbReference type="PANTHER" id="PTHR33540">
    <property type="entry name" value="TRNA THREONYLCARBAMOYLADENOSINE BIOSYNTHESIS PROTEIN TSAE"/>
    <property type="match status" value="1"/>
</dbReference>
<protein>
    <recommendedName>
        <fullName evidence="3">tRNA threonylcarbamoyladenosine biosynthesis protein TsaE</fullName>
    </recommendedName>
    <alternativeName>
        <fullName evidence="10">t(6)A37 threonylcarbamoyladenosine biosynthesis protein TsaE</fullName>
    </alternativeName>
</protein>
<keyword evidence="6" id="KW-0479">Metal-binding</keyword>
<evidence type="ECO:0000256" key="7">
    <source>
        <dbReference type="ARBA" id="ARBA00022741"/>
    </source>
</evidence>
<dbReference type="GO" id="GO:0016787">
    <property type="term" value="F:hydrolase activity"/>
    <property type="evidence" value="ECO:0007669"/>
    <property type="project" value="UniProtKB-KW"/>
</dbReference>
<dbReference type="RefSeq" id="WP_011125936.1">
    <property type="nucleotide sequence ID" value="NC_005042.1"/>
</dbReference>
<gene>
    <name evidence="11" type="ordered locus">Pro_1787</name>
</gene>
<dbReference type="Gene3D" id="3.40.50.300">
    <property type="entry name" value="P-loop containing nucleotide triphosphate hydrolases"/>
    <property type="match status" value="1"/>
</dbReference>
<evidence type="ECO:0000256" key="5">
    <source>
        <dbReference type="ARBA" id="ARBA00022694"/>
    </source>
</evidence>
<evidence type="ECO:0000256" key="6">
    <source>
        <dbReference type="ARBA" id="ARBA00022723"/>
    </source>
</evidence>
<evidence type="ECO:0000313" key="11">
    <source>
        <dbReference type="EMBL" id="AAQ00831.1"/>
    </source>
</evidence>
<dbReference type="HOGENOM" id="CLU_087829_3_1_3"/>
<evidence type="ECO:0000256" key="2">
    <source>
        <dbReference type="ARBA" id="ARBA00007599"/>
    </source>
</evidence>
<keyword evidence="7" id="KW-0547">Nucleotide-binding</keyword>
<dbReference type="GO" id="GO:0002949">
    <property type="term" value="P:tRNA threonylcarbamoyladenosine modification"/>
    <property type="evidence" value="ECO:0007669"/>
    <property type="project" value="InterPro"/>
</dbReference>
<dbReference type="GO" id="GO:0046872">
    <property type="term" value="F:metal ion binding"/>
    <property type="evidence" value="ECO:0007669"/>
    <property type="project" value="UniProtKB-KW"/>
</dbReference>
<dbReference type="PANTHER" id="PTHR33540:SF2">
    <property type="entry name" value="TRNA THREONYLCARBAMOYLADENOSINE BIOSYNTHESIS PROTEIN TSAE"/>
    <property type="match status" value="1"/>
</dbReference>
<dbReference type="Proteomes" id="UP000001420">
    <property type="component" value="Chromosome"/>
</dbReference>
<accession>Q7V9P2</accession>
<dbReference type="Pfam" id="PF02367">
    <property type="entry name" value="TsaE"/>
    <property type="match status" value="1"/>
</dbReference>
<organism evidence="11 12">
    <name type="scientific">Prochlorococcus marinus (strain SARG / CCMP1375 / SS120)</name>
    <dbReference type="NCBI Taxonomy" id="167539"/>
    <lineage>
        <taxon>Bacteria</taxon>
        <taxon>Bacillati</taxon>
        <taxon>Cyanobacteriota</taxon>
        <taxon>Cyanophyceae</taxon>
        <taxon>Synechococcales</taxon>
        <taxon>Prochlorococcaceae</taxon>
        <taxon>Prochlorococcus</taxon>
    </lineage>
</organism>
<keyword evidence="4" id="KW-0963">Cytoplasm</keyword>
<evidence type="ECO:0000256" key="3">
    <source>
        <dbReference type="ARBA" id="ARBA00019010"/>
    </source>
</evidence>
<dbReference type="InterPro" id="IPR003442">
    <property type="entry name" value="T6A_TsaE"/>
</dbReference>
<evidence type="ECO:0000256" key="9">
    <source>
        <dbReference type="ARBA" id="ARBA00022842"/>
    </source>
</evidence>
<dbReference type="InterPro" id="IPR027417">
    <property type="entry name" value="P-loop_NTPase"/>
</dbReference>
<evidence type="ECO:0000256" key="4">
    <source>
        <dbReference type="ARBA" id="ARBA00022490"/>
    </source>
</evidence>
<dbReference type="AlphaFoldDB" id="Q7V9P2"/>
<evidence type="ECO:0000256" key="8">
    <source>
        <dbReference type="ARBA" id="ARBA00022840"/>
    </source>
</evidence>
<dbReference type="NCBIfam" id="TIGR00150">
    <property type="entry name" value="T6A_YjeE"/>
    <property type="match status" value="1"/>
</dbReference>
<keyword evidence="9" id="KW-0460">Magnesium</keyword>
<dbReference type="SUPFAM" id="SSF52540">
    <property type="entry name" value="P-loop containing nucleoside triphosphate hydrolases"/>
    <property type="match status" value="1"/>
</dbReference>
<evidence type="ECO:0000313" key="12">
    <source>
        <dbReference type="Proteomes" id="UP000001420"/>
    </source>
</evidence>
<keyword evidence="8" id="KW-0067">ATP-binding</keyword>
<keyword evidence="12" id="KW-1185">Reference proteome</keyword>
<evidence type="ECO:0000256" key="10">
    <source>
        <dbReference type="ARBA" id="ARBA00032441"/>
    </source>
</evidence>
<dbReference type="GO" id="GO:0005737">
    <property type="term" value="C:cytoplasm"/>
    <property type="evidence" value="ECO:0007669"/>
    <property type="project" value="UniProtKB-SubCell"/>
</dbReference>